<organism evidence="1 2">
    <name type="scientific">Candidatus Thalassospirochaeta sargassi</name>
    <dbReference type="NCBI Taxonomy" id="3119039"/>
    <lineage>
        <taxon>Bacteria</taxon>
        <taxon>Pseudomonadati</taxon>
        <taxon>Spirochaetota</taxon>
        <taxon>Spirochaetia</taxon>
        <taxon>Spirochaetales</taxon>
        <taxon>Spirochaetaceae</taxon>
        <taxon>Candidatus Thalassospirochaeta</taxon>
    </lineage>
</organism>
<proteinExistence type="predicted"/>
<comment type="caution">
    <text evidence="1">The sequence shown here is derived from an EMBL/GenBank/DDBJ whole genome shotgun (WGS) entry which is preliminary data.</text>
</comment>
<gene>
    <name evidence="1" type="ORF">PQJ61_11545</name>
</gene>
<reference evidence="1 2" key="1">
    <citation type="submission" date="2022-12" db="EMBL/GenBank/DDBJ databases">
        <title>Metagenome assembled genome from gulf of manar.</title>
        <authorList>
            <person name="Kohli P."/>
            <person name="Pk S."/>
            <person name="Venkata Ramana C."/>
            <person name="Sasikala C."/>
        </authorList>
    </citation>
    <scope>NUCLEOTIDE SEQUENCE [LARGE SCALE GENOMIC DNA]</scope>
    <source>
        <strain evidence="1">JB008</strain>
    </source>
</reference>
<protein>
    <submittedName>
        <fullName evidence="1">Uncharacterized protein</fullName>
    </submittedName>
</protein>
<dbReference type="Proteomes" id="UP001221217">
    <property type="component" value="Unassembled WGS sequence"/>
</dbReference>
<evidence type="ECO:0000313" key="2">
    <source>
        <dbReference type="Proteomes" id="UP001221217"/>
    </source>
</evidence>
<dbReference type="AlphaFoldDB" id="A0AAJ1ML23"/>
<accession>A0AAJ1ML23</accession>
<evidence type="ECO:0000313" key="1">
    <source>
        <dbReference type="EMBL" id="MDC7227386.1"/>
    </source>
</evidence>
<dbReference type="EMBL" id="JAQQAL010000024">
    <property type="protein sequence ID" value="MDC7227386.1"/>
    <property type="molecule type" value="Genomic_DNA"/>
</dbReference>
<sequence length="64" mass="7046">MSKAHRGFGVRELVSNGRGECPVCGRTGIKVLYEYEKDEKKFMICKQCKVAIARGKKADAVAAL</sequence>
<name>A0AAJ1ML23_9SPIO</name>